<feature type="region of interest" description="Disordered" evidence="12">
    <location>
        <begin position="1"/>
        <end position="34"/>
    </location>
</feature>
<comment type="subcellular location">
    <subcellularLocation>
        <location evidence="1">Secreted</location>
        <location evidence="1">Extracellular space</location>
        <location evidence="1">Extracellular matrix</location>
    </subcellularLocation>
</comment>
<reference evidence="13 14" key="1">
    <citation type="submission" date="2018-04" db="EMBL/GenBank/DDBJ databases">
        <authorList>
            <person name="Zhang X."/>
            <person name="Yuan J."/>
            <person name="Li F."/>
            <person name="Xiang J."/>
        </authorList>
    </citation>
    <scope>NUCLEOTIDE SEQUENCE [LARGE SCALE GENOMIC DNA]</scope>
    <source>
        <tissue evidence="13">Muscle</tissue>
    </source>
</reference>
<evidence type="ECO:0000313" key="14">
    <source>
        <dbReference type="Proteomes" id="UP000283509"/>
    </source>
</evidence>
<comment type="caution">
    <text evidence="13">The sequence shown here is derived from an EMBL/GenBank/DDBJ whole genome shotgun (WGS) entry which is preliminary data.</text>
</comment>
<dbReference type="SMART" id="SM00369">
    <property type="entry name" value="LRR_TYP"/>
    <property type="match status" value="11"/>
</dbReference>
<dbReference type="InterPro" id="IPR050333">
    <property type="entry name" value="SLRP"/>
</dbReference>
<dbReference type="Pfam" id="PF13855">
    <property type="entry name" value="LRR_8"/>
    <property type="match status" value="4"/>
</dbReference>
<keyword evidence="5" id="KW-0964">Secreted</keyword>
<evidence type="ECO:0000256" key="9">
    <source>
        <dbReference type="ARBA" id="ARBA00022974"/>
    </source>
</evidence>
<keyword evidence="6" id="KW-0272">Extracellular matrix</keyword>
<evidence type="ECO:0000256" key="5">
    <source>
        <dbReference type="ARBA" id="ARBA00022525"/>
    </source>
</evidence>
<evidence type="ECO:0000256" key="3">
    <source>
        <dbReference type="ARBA" id="ARBA00011226"/>
    </source>
</evidence>
<dbReference type="FunFam" id="3.80.10.10:FF:001164">
    <property type="entry name" value="GH01279p"/>
    <property type="match status" value="1"/>
</dbReference>
<dbReference type="InterPro" id="IPR001611">
    <property type="entry name" value="Leu-rich_rpt"/>
</dbReference>
<dbReference type="InterPro" id="IPR003591">
    <property type="entry name" value="Leu-rich_rpt_typical-subtyp"/>
</dbReference>
<evidence type="ECO:0000256" key="1">
    <source>
        <dbReference type="ARBA" id="ARBA00004498"/>
    </source>
</evidence>
<keyword evidence="9" id="KW-0654">Proteoglycan</keyword>
<evidence type="ECO:0000256" key="10">
    <source>
        <dbReference type="ARBA" id="ARBA00023180"/>
    </source>
</evidence>
<dbReference type="PROSITE" id="PS51450">
    <property type="entry name" value="LRR"/>
    <property type="match status" value="1"/>
</dbReference>
<dbReference type="Proteomes" id="UP000283509">
    <property type="component" value="Unassembled WGS sequence"/>
</dbReference>
<name>A0A423T1P8_PENVA</name>
<dbReference type="Gene3D" id="3.80.10.10">
    <property type="entry name" value="Ribonuclease Inhibitor"/>
    <property type="match status" value="4"/>
</dbReference>
<feature type="compositionally biased region" description="Low complexity" evidence="12">
    <location>
        <begin position="14"/>
        <end position="24"/>
    </location>
</feature>
<dbReference type="EMBL" id="QCYY01002432">
    <property type="protein sequence ID" value="ROT70400.1"/>
    <property type="molecule type" value="Genomic_DNA"/>
</dbReference>
<keyword evidence="8" id="KW-0677">Repeat</keyword>
<dbReference type="OrthoDB" id="28057at2759"/>
<keyword evidence="14" id="KW-1185">Reference proteome</keyword>
<evidence type="ECO:0000256" key="12">
    <source>
        <dbReference type="SAM" id="MobiDB-lite"/>
    </source>
</evidence>
<organism evidence="13 14">
    <name type="scientific">Penaeus vannamei</name>
    <name type="common">Whiteleg shrimp</name>
    <name type="synonym">Litopenaeus vannamei</name>
    <dbReference type="NCBI Taxonomy" id="6689"/>
    <lineage>
        <taxon>Eukaryota</taxon>
        <taxon>Metazoa</taxon>
        <taxon>Ecdysozoa</taxon>
        <taxon>Arthropoda</taxon>
        <taxon>Crustacea</taxon>
        <taxon>Multicrustacea</taxon>
        <taxon>Malacostraca</taxon>
        <taxon>Eumalacostraca</taxon>
        <taxon>Eucarida</taxon>
        <taxon>Decapoda</taxon>
        <taxon>Dendrobranchiata</taxon>
        <taxon>Penaeoidea</taxon>
        <taxon>Penaeidae</taxon>
        <taxon>Penaeus</taxon>
    </lineage>
</organism>
<dbReference type="PRINTS" id="PR00019">
    <property type="entry name" value="LEURICHRPT"/>
</dbReference>
<reference evidence="13 14" key="2">
    <citation type="submission" date="2019-01" db="EMBL/GenBank/DDBJ databases">
        <title>The decoding of complex shrimp genome reveals the adaptation for benthos swimmer, frequently molting mechanism and breeding impact on genome.</title>
        <authorList>
            <person name="Sun Y."/>
            <person name="Gao Y."/>
            <person name="Yu Y."/>
        </authorList>
    </citation>
    <scope>NUCLEOTIDE SEQUENCE [LARGE SCALE GENOMIC DNA]</scope>
    <source>
        <tissue evidence="13">Muscle</tissue>
    </source>
</reference>
<dbReference type="PANTHER" id="PTHR45712">
    <property type="entry name" value="AGAP008170-PA"/>
    <property type="match status" value="1"/>
</dbReference>
<proteinExistence type="inferred from homology"/>
<feature type="compositionally biased region" description="Polar residues" evidence="12">
    <location>
        <begin position="1"/>
        <end position="10"/>
    </location>
</feature>
<evidence type="ECO:0000256" key="11">
    <source>
        <dbReference type="ARBA" id="ARBA00025136"/>
    </source>
</evidence>
<dbReference type="AlphaFoldDB" id="A0A423T1P8"/>
<comment type="similarity">
    <text evidence="2">Belongs to the small leucine-rich proteoglycan (SLRP) family. SLRP class II subfamily.</text>
</comment>
<dbReference type="STRING" id="6689.A0A423T1P8"/>
<gene>
    <name evidence="13" type="ORF">C7M84_011315</name>
</gene>
<comment type="function">
    <text evidence="11">Affects the rate of fibrils formation. May have a primary role in collagen fibrillogenesis.</text>
</comment>
<dbReference type="SUPFAM" id="SSF52058">
    <property type="entry name" value="L domain-like"/>
    <property type="match status" value="1"/>
</dbReference>
<dbReference type="InterPro" id="IPR032675">
    <property type="entry name" value="LRR_dom_sf"/>
</dbReference>
<sequence>MISRARSPTSAVALLPHSPLTTQLTPPPSPSPAGRLRDVVGDSQWAPPSLPPGLTRVELRNFLVPELGAAQLQQLPDLRELQLNQCNLSRLLDDAFSRLPQLERLDLSENQLVRLGPDVFTGLSALHTWTCRANRLANLTRPFAHLSWLQHLNLKDNNLTALTHDTFQGLDRVQYVNLDGNLIASVDVAAFQHLTGLAHLILSNNPLSSLATLDFFGSRLQYIDVSNIGIARVPQALTQFVRDLRLAKNAIREIHRGDLDSYPYLGLLVLDDNGLQLLEEDALGRHEYLARLWLNGNSLQAVPLSLPPALRALYIEENMIESLREGDFRGLASLEQLFLRRNHIASVADCALCDLVSLKTLDLQANRLTTLAGRVFSRLASLETLDLSQNPLLALDAAVFAGLTSVRVLQMSRVHSDNVTVPETAFDPLKGLQILEMYGSPHLVALILNSTRMLHSLRGVRELNLMHNDLKALRNDFPAFFPKLQVAKFSGNTWDCTNPSKILWMKRWMVARSPVTFYRSYSIR</sequence>
<evidence type="ECO:0000256" key="7">
    <source>
        <dbReference type="ARBA" id="ARBA00022614"/>
    </source>
</evidence>
<protein>
    <recommendedName>
        <fullName evidence="4">Fibromodulin</fullName>
    </recommendedName>
</protein>
<dbReference type="SUPFAM" id="SSF52047">
    <property type="entry name" value="RNI-like"/>
    <property type="match status" value="1"/>
</dbReference>
<accession>A0A423T1P8</accession>
<dbReference type="PANTHER" id="PTHR45712:SF4">
    <property type="entry name" value="FIBROMODULIN"/>
    <property type="match status" value="1"/>
</dbReference>
<evidence type="ECO:0000256" key="2">
    <source>
        <dbReference type="ARBA" id="ARBA00005818"/>
    </source>
</evidence>
<evidence type="ECO:0000256" key="4">
    <source>
        <dbReference type="ARBA" id="ARBA00018230"/>
    </source>
</evidence>
<keyword evidence="7" id="KW-0433">Leucine-rich repeat</keyword>
<comment type="subunit">
    <text evidence="3">Binds to type I and type II collagen.</text>
</comment>
<evidence type="ECO:0000313" key="13">
    <source>
        <dbReference type="EMBL" id="ROT70400.1"/>
    </source>
</evidence>
<evidence type="ECO:0000256" key="6">
    <source>
        <dbReference type="ARBA" id="ARBA00022530"/>
    </source>
</evidence>
<evidence type="ECO:0000256" key="8">
    <source>
        <dbReference type="ARBA" id="ARBA00022737"/>
    </source>
</evidence>
<dbReference type="GO" id="GO:0005615">
    <property type="term" value="C:extracellular space"/>
    <property type="evidence" value="ECO:0007669"/>
    <property type="project" value="TreeGrafter"/>
</dbReference>
<keyword evidence="10" id="KW-0325">Glycoprotein</keyword>